<evidence type="ECO:0000313" key="2">
    <source>
        <dbReference type="EMBL" id="PMD18868.1"/>
    </source>
</evidence>
<keyword evidence="3" id="KW-1185">Reference proteome</keyword>
<protein>
    <recommendedName>
        <fullName evidence="4">7alpha-cephem-methoxylase P8 chain related protein</fullName>
    </recommendedName>
</protein>
<dbReference type="PANTHER" id="PTHR34598">
    <property type="entry name" value="BLL6449 PROTEIN"/>
    <property type="match status" value="1"/>
</dbReference>
<dbReference type="PANTHER" id="PTHR34598:SF3">
    <property type="entry name" value="OXIDOREDUCTASE AN1597"/>
    <property type="match status" value="1"/>
</dbReference>
<dbReference type="EMBL" id="KZ613492">
    <property type="protein sequence ID" value="PMD18868.1"/>
    <property type="molecule type" value="Genomic_DNA"/>
</dbReference>
<proteinExistence type="inferred from homology"/>
<evidence type="ECO:0008006" key="4">
    <source>
        <dbReference type="Google" id="ProtNLM"/>
    </source>
</evidence>
<name>A0A2J6PXV3_9HELO</name>
<organism evidence="2 3">
    <name type="scientific">Hyaloscypha hepaticicola</name>
    <dbReference type="NCBI Taxonomy" id="2082293"/>
    <lineage>
        <taxon>Eukaryota</taxon>
        <taxon>Fungi</taxon>
        <taxon>Dikarya</taxon>
        <taxon>Ascomycota</taxon>
        <taxon>Pezizomycotina</taxon>
        <taxon>Leotiomycetes</taxon>
        <taxon>Helotiales</taxon>
        <taxon>Hyaloscyphaceae</taxon>
        <taxon>Hyaloscypha</taxon>
    </lineage>
</organism>
<evidence type="ECO:0000313" key="3">
    <source>
        <dbReference type="Proteomes" id="UP000235672"/>
    </source>
</evidence>
<dbReference type="STRING" id="1745343.A0A2J6PXV3"/>
<dbReference type="NCBIfam" id="NF041278">
    <property type="entry name" value="CmcJ_NvfI_EfuI"/>
    <property type="match status" value="1"/>
</dbReference>
<comment type="similarity">
    <text evidence="1">Belongs to the asaB hydroxylase/desaturase family.</text>
</comment>
<accession>A0A2J6PXV3</accession>
<dbReference type="Proteomes" id="UP000235672">
    <property type="component" value="Unassembled WGS sequence"/>
</dbReference>
<gene>
    <name evidence="2" type="ORF">NA56DRAFT_725702</name>
</gene>
<sequence>MTSAAVQHSIGSEHFGTSNEHYVQHTVAAPATVKTNSYQPRDVNTIFNYFKDNEDGSPPHPSYVGKPETYYRPTVPLKATVHDIRGSEDKYTLDTTGFQVFKHESKEKDFADDEHIKSVYYPEIEDILKKATGATKIYIFDHTIRRASADSRAQSQDEKKKVTLRGPVQRVHIDQSYAAGPQRVTHHLPAEAETLLKGRFQIINVWRPIKTILKDPLGVAEANSVPDDDLVPVKLIYPDREGETYSVRPNEGHKWFYVNEQTPEEVLLIKCFDSKTDGRARRVPHSAFVDEEHENERTRESIEVRALVFHPDDRE</sequence>
<dbReference type="OrthoDB" id="412788at2759"/>
<dbReference type="GO" id="GO:0016491">
    <property type="term" value="F:oxidoreductase activity"/>
    <property type="evidence" value="ECO:0007669"/>
    <property type="project" value="InterPro"/>
</dbReference>
<dbReference type="InterPro" id="IPR044053">
    <property type="entry name" value="AsaB-like"/>
</dbReference>
<reference evidence="2 3" key="1">
    <citation type="submission" date="2016-05" db="EMBL/GenBank/DDBJ databases">
        <title>A degradative enzymes factory behind the ericoid mycorrhizal symbiosis.</title>
        <authorList>
            <consortium name="DOE Joint Genome Institute"/>
            <person name="Martino E."/>
            <person name="Morin E."/>
            <person name="Grelet G."/>
            <person name="Kuo A."/>
            <person name="Kohler A."/>
            <person name="Daghino S."/>
            <person name="Barry K."/>
            <person name="Choi C."/>
            <person name="Cichocki N."/>
            <person name="Clum A."/>
            <person name="Copeland A."/>
            <person name="Hainaut M."/>
            <person name="Haridas S."/>
            <person name="Labutti K."/>
            <person name="Lindquist E."/>
            <person name="Lipzen A."/>
            <person name="Khouja H.-R."/>
            <person name="Murat C."/>
            <person name="Ohm R."/>
            <person name="Olson A."/>
            <person name="Spatafora J."/>
            <person name="Veneault-Fourrey C."/>
            <person name="Henrissat B."/>
            <person name="Grigoriev I."/>
            <person name="Martin F."/>
            <person name="Perotto S."/>
        </authorList>
    </citation>
    <scope>NUCLEOTIDE SEQUENCE [LARGE SCALE GENOMIC DNA]</scope>
    <source>
        <strain evidence="2 3">UAMH 7357</strain>
    </source>
</reference>
<dbReference type="AlphaFoldDB" id="A0A2J6PXV3"/>
<evidence type="ECO:0000256" key="1">
    <source>
        <dbReference type="ARBA" id="ARBA00023604"/>
    </source>
</evidence>